<evidence type="ECO:0000313" key="2">
    <source>
        <dbReference type="EMBL" id="CAE76513.1"/>
    </source>
</evidence>
<dbReference type="EMBL" id="BX842635">
    <property type="protein sequence ID" value="CAE76513.1"/>
    <property type="molecule type" value="Genomic_DNA"/>
</dbReference>
<reference evidence="2" key="2">
    <citation type="submission" date="2003-11" db="EMBL/GenBank/DDBJ databases">
        <authorList>
            <person name="German Neurospora genome project"/>
        </authorList>
    </citation>
    <scope>NUCLEOTIDE SEQUENCE</scope>
</reference>
<feature type="region of interest" description="Disordered" evidence="1">
    <location>
        <begin position="62"/>
        <end position="100"/>
    </location>
</feature>
<sequence>MGSLLHAALPVVFYVHLRDEGCGTALVSTIAARPVETSHVGLLSFVRFLGASSRETSLSNTALANGSSQSARMQDGECERQGQGAHFGSRRKVEKRAPRR</sequence>
<name>Q6MUY8_NEUCS</name>
<gene>
    <name evidence="2" type="primary">B12J7.180</name>
</gene>
<accession>Q6MUY8</accession>
<dbReference type="AlphaFoldDB" id="Q6MUY8"/>
<protein>
    <submittedName>
        <fullName evidence="2">Uncharacterized protein B12J7.180</fullName>
    </submittedName>
</protein>
<proteinExistence type="predicted"/>
<feature type="compositionally biased region" description="Polar residues" evidence="1">
    <location>
        <begin position="62"/>
        <end position="72"/>
    </location>
</feature>
<organism evidence="2">
    <name type="scientific">Neurospora crassa</name>
    <dbReference type="NCBI Taxonomy" id="5141"/>
    <lineage>
        <taxon>Eukaryota</taxon>
        <taxon>Fungi</taxon>
        <taxon>Dikarya</taxon>
        <taxon>Ascomycota</taxon>
        <taxon>Pezizomycotina</taxon>
        <taxon>Sordariomycetes</taxon>
        <taxon>Sordariomycetidae</taxon>
        <taxon>Sordariales</taxon>
        <taxon>Sordariaceae</taxon>
        <taxon>Neurospora</taxon>
    </lineage>
</organism>
<reference evidence="2" key="1">
    <citation type="submission" date="2003-11" db="EMBL/GenBank/DDBJ databases">
        <authorList>
            <person name="Schulte U."/>
            <person name="Aign V."/>
            <person name="Hoheisel J."/>
            <person name="Brandt P."/>
            <person name="Fartmann B."/>
            <person name="Holland R."/>
            <person name="Nyakatura G."/>
            <person name="Mewes H.W."/>
            <person name="Mannhaupt G."/>
        </authorList>
    </citation>
    <scope>NUCLEOTIDE SEQUENCE</scope>
</reference>
<feature type="compositionally biased region" description="Basic residues" evidence="1">
    <location>
        <begin position="88"/>
        <end position="100"/>
    </location>
</feature>
<evidence type="ECO:0000256" key="1">
    <source>
        <dbReference type="SAM" id="MobiDB-lite"/>
    </source>
</evidence>
<dbReference type="VEuPathDB" id="FungiDB:NCU02698"/>